<dbReference type="AlphaFoldDB" id="A0A0N4X752"/>
<accession>A0A0N4X752</accession>
<name>A0A0N4X752_HAEPC</name>
<reference evidence="2 3" key="2">
    <citation type="submission" date="2018-11" db="EMBL/GenBank/DDBJ databases">
        <authorList>
            <consortium name="Pathogen Informatics"/>
        </authorList>
    </citation>
    <scope>NUCLEOTIDE SEQUENCE [LARGE SCALE GENOMIC DNA]</scope>
    <source>
        <strain evidence="2 3">MHpl1</strain>
    </source>
</reference>
<evidence type="ECO:0000313" key="3">
    <source>
        <dbReference type="Proteomes" id="UP000268014"/>
    </source>
</evidence>
<dbReference type="STRING" id="6290.A0A0N4X752"/>
<sequence length="103" mass="11700">MASMNDAHLNSPEQRREDGSKHIKSTIKSAKEFIESDAFATITKDKVTVDGEREKLNIMCTTPERMSHSLVCSVLLVRRNILTNLYSNVFSVFNDTGTNYTYH</sequence>
<evidence type="ECO:0000256" key="1">
    <source>
        <dbReference type="SAM" id="MobiDB-lite"/>
    </source>
</evidence>
<feature type="region of interest" description="Disordered" evidence="1">
    <location>
        <begin position="1"/>
        <end position="23"/>
    </location>
</feature>
<evidence type="ECO:0000313" key="2">
    <source>
        <dbReference type="EMBL" id="VDO82041.1"/>
    </source>
</evidence>
<dbReference type="EMBL" id="UZAF01021939">
    <property type="protein sequence ID" value="VDO82041.1"/>
    <property type="molecule type" value="Genomic_DNA"/>
</dbReference>
<organism evidence="4">
    <name type="scientific">Haemonchus placei</name>
    <name type="common">Barber's pole worm</name>
    <dbReference type="NCBI Taxonomy" id="6290"/>
    <lineage>
        <taxon>Eukaryota</taxon>
        <taxon>Metazoa</taxon>
        <taxon>Ecdysozoa</taxon>
        <taxon>Nematoda</taxon>
        <taxon>Chromadorea</taxon>
        <taxon>Rhabditida</taxon>
        <taxon>Rhabditina</taxon>
        <taxon>Rhabditomorpha</taxon>
        <taxon>Strongyloidea</taxon>
        <taxon>Trichostrongylidae</taxon>
        <taxon>Haemonchus</taxon>
    </lineage>
</organism>
<dbReference type="Proteomes" id="UP000268014">
    <property type="component" value="Unassembled WGS sequence"/>
</dbReference>
<proteinExistence type="predicted"/>
<protein>
    <submittedName>
        <fullName evidence="4">Dynein light chain</fullName>
    </submittedName>
</protein>
<gene>
    <name evidence="2" type="ORF">HPLM_LOCUS20186</name>
</gene>
<dbReference type="WBParaSite" id="HPLM_0002019401-mRNA-1">
    <property type="protein sequence ID" value="HPLM_0002019401-mRNA-1"/>
    <property type="gene ID" value="HPLM_0002019401"/>
</dbReference>
<dbReference type="OrthoDB" id="5851617at2759"/>
<keyword evidence="3" id="KW-1185">Reference proteome</keyword>
<reference evidence="4" key="1">
    <citation type="submission" date="2017-02" db="UniProtKB">
        <authorList>
            <consortium name="WormBaseParasite"/>
        </authorList>
    </citation>
    <scope>IDENTIFICATION</scope>
</reference>
<evidence type="ECO:0000313" key="4">
    <source>
        <dbReference type="WBParaSite" id="HPLM_0002019401-mRNA-1"/>
    </source>
</evidence>